<proteinExistence type="predicted"/>
<name>A0ABX8LM83_9BACT</name>
<sequence length="101" mass="11298">MTNLLAIPFRLKRDLVLVNFGSGNNSNPVTKLDDNLELILMIANYDPECGKLAKALDHIEGVNGVDVRIASSNFLGYGLFNECIYGIPEFKARFSRQIYCK</sequence>
<dbReference type="Proteomes" id="UP000683559">
    <property type="component" value="Chromosome"/>
</dbReference>
<gene>
    <name evidence="1" type="ORF">KP001_09845</name>
</gene>
<protein>
    <submittedName>
        <fullName evidence="1">Uncharacterized protein</fullName>
    </submittedName>
</protein>
<dbReference type="EMBL" id="CP077683">
    <property type="protein sequence ID" value="QXE92792.1"/>
    <property type="molecule type" value="Genomic_DNA"/>
</dbReference>
<dbReference type="RefSeq" id="WP_217289337.1">
    <property type="nucleotide sequence ID" value="NZ_CP077683.1"/>
</dbReference>
<evidence type="ECO:0000313" key="1">
    <source>
        <dbReference type="EMBL" id="QXE92792.1"/>
    </source>
</evidence>
<accession>A0ABX8LM83</accession>
<keyword evidence="2" id="KW-1185">Reference proteome</keyword>
<evidence type="ECO:0000313" key="2">
    <source>
        <dbReference type="Proteomes" id="UP000683559"/>
    </source>
</evidence>
<organism evidence="1 2">
    <name type="scientific">Geomonas subterranea</name>
    <dbReference type="NCBI Taxonomy" id="2847989"/>
    <lineage>
        <taxon>Bacteria</taxon>
        <taxon>Pseudomonadati</taxon>
        <taxon>Thermodesulfobacteriota</taxon>
        <taxon>Desulfuromonadia</taxon>
        <taxon>Geobacterales</taxon>
        <taxon>Geobacteraceae</taxon>
        <taxon>Geomonas</taxon>
    </lineage>
</organism>
<reference evidence="1 2" key="1">
    <citation type="submission" date="2021-06" db="EMBL/GenBank/DDBJ databases">
        <title>Gemonas diversity in paddy soil.</title>
        <authorList>
            <person name="Liu G."/>
        </authorList>
    </citation>
    <scope>NUCLEOTIDE SEQUENCE [LARGE SCALE GENOMIC DNA]</scope>
    <source>
        <strain evidence="1 2">RG2</strain>
    </source>
</reference>